<feature type="compositionally biased region" description="Basic and acidic residues" evidence="1">
    <location>
        <begin position="141"/>
        <end position="153"/>
    </location>
</feature>
<protein>
    <submittedName>
        <fullName evidence="2">Helix-turn-helix domain-containing protein</fullName>
    </submittedName>
</protein>
<geneLocation type="plasmid" evidence="2">
    <name>unnamed</name>
</geneLocation>
<feature type="region of interest" description="Disordered" evidence="1">
    <location>
        <begin position="139"/>
        <end position="161"/>
    </location>
</feature>
<dbReference type="RefSeq" id="WP_109745712.1">
    <property type="nucleotide sequence ID" value="NZ_MZ098227.1"/>
</dbReference>
<keyword evidence="2" id="KW-0614">Plasmid</keyword>
<dbReference type="InterPro" id="IPR036388">
    <property type="entry name" value="WH-like_DNA-bd_sf"/>
</dbReference>
<accession>A0A8F5V8U0</accession>
<proteinExistence type="predicted"/>
<evidence type="ECO:0000256" key="1">
    <source>
        <dbReference type="SAM" id="MobiDB-lite"/>
    </source>
</evidence>
<dbReference type="Gene3D" id="1.10.10.10">
    <property type="entry name" value="Winged helix-like DNA-binding domain superfamily/Winged helix DNA-binding domain"/>
    <property type="match status" value="1"/>
</dbReference>
<organism evidence="2">
    <name type="scientific">Edwardsiella piscicida</name>
    <dbReference type="NCBI Taxonomy" id="1263550"/>
    <lineage>
        <taxon>Bacteria</taxon>
        <taxon>Pseudomonadati</taxon>
        <taxon>Pseudomonadota</taxon>
        <taxon>Gammaproteobacteria</taxon>
        <taxon>Enterobacterales</taxon>
        <taxon>Hafniaceae</taxon>
        <taxon>Edwardsiella</taxon>
    </lineage>
</organism>
<reference evidence="2" key="1">
    <citation type="journal article" date="2021" name="J. Fish Dis.">
        <title>Genetic variability of Edwardsiella piscicida isolates from Mississippi catfish aquaculture with an assessment of virulence in channel and channel x blue hybrid catfish.</title>
        <authorList>
            <person name="Lopez-Porras A."/>
            <person name="Griffin M.J."/>
            <person name="Armwood A.R."/>
            <person name="Camus A.C."/>
            <person name="Waldbieser G.C."/>
            <person name="Ware C."/>
            <person name="Richardson B."/>
            <person name="Greenway T.E."/>
            <person name="Rosser T.G."/>
            <person name="Aarattuthodiyil S."/>
            <person name="Wise D.J."/>
        </authorList>
    </citation>
    <scope>NUCLEOTIDE SEQUENCE</scope>
    <source>
        <plasmid evidence="2">unnamed</plasmid>
    </source>
</reference>
<dbReference type="EMBL" id="MZ098227">
    <property type="protein sequence ID" value="QXO85650.1"/>
    <property type="molecule type" value="Genomic_DNA"/>
</dbReference>
<dbReference type="InterPro" id="IPR036390">
    <property type="entry name" value="WH_DNA-bd_sf"/>
</dbReference>
<dbReference type="Pfam" id="PF13730">
    <property type="entry name" value="HTH_36"/>
    <property type="match status" value="1"/>
</dbReference>
<sequence>MAMIKKKSDTLHSENKEEIQEHTLESKWGGTTLSLGWIGVPNILVERQRALGLTPLDVSLLLILMKYWRDPQSPPYPSKRVIGEMLGRDESTIRKAMKCLEDKGLISRAPRYMSLGGQTSNGYSMDGLVKALESEATGMKKLKEERSEEDARIRRGGKINK</sequence>
<dbReference type="SUPFAM" id="SSF46785">
    <property type="entry name" value="Winged helix' DNA-binding domain"/>
    <property type="match status" value="1"/>
</dbReference>
<evidence type="ECO:0000313" key="2">
    <source>
        <dbReference type="EMBL" id="QXO85650.1"/>
    </source>
</evidence>
<dbReference type="AlphaFoldDB" id="A0A8F5V8U0"/>
<name>A0A8F5V8U0_EDWPI</name>